<organism evidence="5 6">
    <name type="scientific">Durusdinium trenchii</name>
    <dbReference type="NCBI Taxonomy" id="1381693"/>
    <lineage>
        <taxon>Eukaryota</taxon>
        <taxon>Sar</taxon>
        <taxon>Alveolata</taxon>
        <taxon>Dinophyceae</taxon>
        <taxon>Suessiales</taxon>
        <taxon>Symbiodiniaceae</taxon>
        <taxon>Durusdinium</taxon>
    </lineage>
</organism>
<feature type="compositionally biased region" description="Basic and acidic residues" evidence="2">
    <location>
        <begin position="337"/>
        <end position="346"/>
    </location>
</feature>
<evidence type="ECO:0000259" key="4">
    <source>
        <dbReference type="Pfam" id="PF18201"/>
    </source>
</evidence>
<proteinExistence type="inferred from homology"/>
<dbReference type="InterPro" id="IPR041442">
    <property type="entry name" value="PIH1D1/2/3_CS-like"/>
</dbReference>
<dbReference type="EMBL" id="CAXAMM010044473">
    <property type="protein sequence ID" value="CAK9114866.1"/>
    <property type="molecule type" value="Genomic_DNA"/>
</dbReference>
<name>A0ABP0SR28_9DINO</name>
<feature type="transmembrane region" description="Helical" evidence="3">
    <location>
        <begin position="489"/>
        <end position="509"/>
    </location>
</feature>
<evidence type="ECO:0000256" key="3">
    <source>
        <dbReference type="SAM" id="Phobius"/>
    </source>
</evidence>
<evidence type="ECO:0000313" key="6">
    <source>
        <dbReference type="Proteomes" id="UP001642464"/>
    </source>
</evidence>
<feature type="compositionally biased region" description="Basic and acidic residues" evidence="2">
    <location>
        <begin position="310"/>
        <end position="329"/>
    </location>
</feature>
<evidence type="ECO:0000313" key="5">
    <source>
        <dbReference type="EMBL" id="CAK9114866.1"/>
    </source>
</evidence>
<keyword evidence="6" id="KW-1185">Reference proteome</keyword>
<feature type="transmembrane region" description="Helical" evidence="3">
    <location>
        <begin position="538"/>
        <end position="556"/>
    </location>
</feature>
<comment type="similarity">
    <text evidence="1">Belongs to the PIH1 family.</text>
</comment>
<keyword evidence="3" id="KW-0812">Transmembrane</keyword>
<reference evidence="5 6" key="1">
    <citation type="submission" date="2024-02" db="EMBL/GenBank/DDBJ databases">
        <authorList>
            <person name="Chen Y."/>
            <person name="Shah S."/>
            <person name="Dougan E. K."/>
            <person name="Thang M."/>
            <person name="Chan C."/>
        </authorList>
    </citation>
    <scope>NUCLEOTIDE SEQUENCE [LARGE SCALE GENOMIC DNA]</scope>
</reference>
<dbReference type="Pfam" id="PF18201">
    <property type="entry name" value="PIH1_CS"/>
    <property type="match status" value="1"/>
</dbReference>
<keyword evidence="3" id="KW-1133">Transmembrane helix</keyword>
<evidence type="ECO:0000256" key="2">
    <source>
        <dbReference type="SAM" id="MobiDB-lite"/>
    </source>
</evidence>
<feature type="region of interest" description="Disordered" evidence="2">
    <location>
        <begin position="310"/>
        <end position="368"/>
    </location>
</feature>
<protein>
    <submittedName>
        <fullName evidence="5">Proton/sulfate cotransporter 2</fullName>
    </submittedName>
</protein>
<keyword evidence="3" id="KW-0472">Membrane</keyword>
<sequence>MPGSKTRRSNDRKMQNDVQTLRDWKSYPRNRLLTMDHDGYGALLRGGFERLESAESQSFQRQNALQAWRWALLLAGLANVSGSEGWPYFSNLESSNHPNPEMVRSTAVARLPHVRREPLRGHALSLRGLNRYVEAARHGRRGTGELEQGAETTGLQANLQPTFAAWDVKAASAWQRILDTLDQVLPASELSASVANDMLSGGATAERRDDGNKLLAFHLDYQRAANKEMRSALLRSHWAYGGGAAVWRWFSQKLFAPTVLEGGSQVWKEMQSEDNNLAPGAPDIGYKVVALPEAPRKETGRGFEDLLKRAQREKRDKVPEKPDKPERVPPKMSGVDGSEKSEKSTVEDLPTGSPSKSPGAGASSAENGAASCRMSTALEEDTLFVIAVVSLPGLKSASEAALEVSEEELRVESFRPELPHRVTGRFPVAVEPESSVAKWSRRQAQLTIRLRVEMWHILNVLDYVGLGIFIMLLALMAIPPTTAKVAPRIRAATMGMVMPTVYAFGRWQWFVNTTSSLLKETPSCEDKVEYYRNLRNTYLTFLLMFSSLMVIWVAHLKSEHVRQE</sequence>
<feature type="transmembrane region" description="Helical" evidence="3">
    <location>
        <begin position="454"/>
        <end position="477"/>
    </location>
</feature>
<comment type="caution">
    <text evidence="5">The sequence shown here is derived from an EMBL/GenBank/DDBJ whole genome shotgun (WGS) entry which is preliminary data.</text>
</comment>
<dbReference type="Proteomes" id="UP001642464">
    <property type="component" value="Unassembled WGS sequence"/>
</dbReference>
<feature type="compositionally biased region" description="Low complexity" evidence="2">
    <location>
        <begin position="350"/>
        <end position="368"/>
    </location>
</feature>
<feature type="domain" description="PIH1D1/2/3 CS-like" evidence="4">
    <location>
        <begin position="386"/>
        <end position="452"/>
    </location>
</feature>
<gene>
    <name evidence="5" type="ORF">SCF082_LOCUS53190</name>
</gene>
<accession>A0ABP0SR28</accession>
<evidence type="ECO:0000256" key="1">
    <source>
        <dbReference type="ARBA" id="ARBA00008511"/>
    </source>
</evidence>